<evidence type="ECO:0000313" key="2">
    <source>
        <dbReference type="EMBL" id="KAF6431778.1"/>
    </source>
</evidence>
<comment type="caution">
    <text evidence="2">The sequence shown here is derived from an EMBL/GenBank/DDBJ whole genome shotgun (WGS) entry which is preliminary data.</text>
</comment>
<dbReference type="Proteomes" id="UP000593571">
    <property type="component" value="Unassembled WGS sequence"/>
</dbReference>
<gene>
    <name evidence="2" type="ORF">HJG63_008254</name>
</gene>
<dbReference type="AlphaFoldDB" id="A0A7J8E8H4"/>
<dbReference type="EMBL" id="JACASE010000010">
    <property type="protein sequence ID" value="KAF6431778.1"/>
    <property type="molecule type" value="Genomic_DNA"/>
</dbReference>
<reference evidence="2 3" key="1">
    <citation type="journal article" date="2020" name="Nature">
        <title>Six reference-quality genomes reveal evolution of bat adaptations.</title>
        <authorList>
            <person name="Jebb D."/>
            <person name="Huang Z."/>
            <person name="Pippel M."/>
            <person name="Hughes G.M."/>
            <person name="Lavrichenko K."/>
            <person name="Devanna P."/>
            <person name="Winkler S."/>
            <person name="Jermiin L.S."/>
            <person name="Skirmuntt E.C."/>
            <person name="Katzourakis A."/>
            <person name="Burkitt-Gray L."/>
            <person name="Ray D.A."/>
            <person name="Sullivan K.A.M."/>
            <person name="Roscito J.G."/>
            <person name="Kirilenko B.M."/>
            <person name="Davalos L.M."/>
            <person name="Corthals A.P."/>
            <person name="Power M.L."/>
            <person name="Jones G."/>
            <person name="Ransome R.D."/>
            <person name="Dechmann D.K.N."/>
            <person name="Locatelli A.G."/>
            <person name="Puechmaille S.J."/>
            <person name="Fedrigo O."/>
            <person name="Jarvis E.D."/>
            <person name="Hiller M."/>
            <person name="Vernes S.C."/>
            <person name="Myers E.W."/>
            <person name="Teeling E.C."/>
        </authorList>
    </citation>
    <scope>NUCLEOTIDE SEQUENCE [LARGE SCALE GENOMIC DNA]</scope>
    <source>
        <strain evidence="2">MRouAeg1</strain>
        <tissue evidence="2">Muscle</tissue>
    </source>
</reference>
<sequence length="182" mass="18426">MHGAGAARAQDATSPGARRAQGSQPGGSRSSSGTAALRLPAPWNPRAVPLQPGGPETREQSCGMPPVPLTLSPHCREPAQCVAGAGFAEAAGHTAAGRKSRAFLSPSARSLSPPSPGQEIRASVGGGPGRGGRETGPRVLRELSSFGGEQWRRCSRPLGSACPRPAEPRPCGQGRSSPATGL</sequence>
<feature type="region of interest" description="Disordered" evidence="1">
    <location>
        <begin position="1"/>
        <end position="65"/>
    </location>
</feature>
<feature type="compositionally biased region" description="Low complexity" evidence="1">
    <location>
        <begin position="21"/>
        <end position="33"/>
    </location>
</feature>
<feature type="compositionally biased region" description="Low complexity" evidence="1">
    <location>
        <begin position="102"/>
        <end position="112"/>
    </location>
</feature>
<feature type="compositionally biased region" description="Basic and acidic residues" evidence="1">
    <location>
        <begin position="131"/>
        <end position="141"/>
    </location>
</feature>
<accession>A0A7J8E8H4</accession>
<protein>
    <submittedName>
        <fullName evidence="2">Uncharacterized protein</fullName>
    </submittedName>
</protein>
<name>A0A7J8E8H4_ROUAE</name>
<organism evidence="2 3">
    <name type="scientific">Rousettus aegyptiacus</name>
    <name type="common">Egyptian fruit bat</name>
    <name type="synonym">Pteropus aegyptiacus</name>
    <dbReference type="NCBI Taxonomy" id="9407"/>
    <lineage>
        <taxon>Eukaryota</taxon>
        <taxon>Metazoa</taxon>
        <taxon>Chordata</taxon>
        <taxon>Craniata</taxon>
        <taxon>Vertebrata</taxon>
        <taxon>Euteleostomi</taxon>
        <taxon>Mammalia</taxon>
        <taxon>Eutheria</taxon>
        <taxon>Laurasiatheria</taxon>
        <taxon>Chiroptera</taxon>
        <taxon>Yinpterochiroptera</taxon>
        <taxon>Pteropodoidea</taxon>
        <taxon>Pteropodidae</taxon>
        <taxon>Rousettinae</taxon>
        <taxon>Rousettus</taxon>
    </lineage>
</organism>
<feature type="region of interest" description="Disordered" evidence="1">
    <location>
        <begin position="98"/>
        <end position="182"/>
    </location>
</feature>
<evidence type="ECO:0000256" key="1">
    <source>
        <dbReference type="SAM" id="MobiDB-lite"/>
    </source>
</evidence>
<keyword evidence="3" id="KW-1185">Reference proteome</keyword>
<proteinExistence type="predicted"/>
<evidence type="ECO:0000313" key="3">
    <source>
        <dbReference type="Proteomes" id="UP000593571"/>
    </source>
</evidence>